<accession>A0A644YAH3</accession>
<reference evidence="1" key="1">
    <citation type="submission" date="2019-08" db="EMBL/GenBank/DDBJ databases">
        <authorList>
            <person name="Kucharzyk K."/>
            <person name="Murdoch R.W."/>
            <person name="Higgins S."/>
            <person name="Loffler F."/>
        </authorList>
    </citation>
    <scope>NUCLEOTIDE SEQUENCE</scope>
</reference>
<dbReference type="EMBL" id="VSSQ01004369">
    <property type="protein sequence ID" value="MPM24901.1"/>
    <property type="molecule type" value="Genomic_DNA"/>
</dbReference>
<proteinExistence type="predicted"/>
<protein>
    <submittedName>
        <fullName evidence="1">Uncharacterized protein</fullName>
    </submittedName>
</protein>
<organism evidence="1">
    <name type="scientific">bioreactor metagenome</name>
    <dbReference type="NCBI Taxonomy" id="1076179"/>
    <lineage>
        <taxon>unclassified sequences</taxon>
        <taxon>metagenomes</taxon>
        <taxon>ecological metagenomes</taxon>
    </lineage>
</organism>
<comment type="caution">
    <text evidence="1">The sequence shown here is derived from an EMBL/GenBank/DDBJ whole genome shotgun (WGS) entry which is preliminary data.</text>
</comment>
<dbReference type="AlphaFoldDB" id="A0A644YAH3"/>
<name>A0A644YAH3_9ZZZZ</name>
<sequence length="214" mass="23426">MGLRDDHVPAGLQIALVEGDYLSVIIYGEDDVVLVGELAEVQFCFGLLQRQGEEEGTTLANFRVEQTDATTVQLDKREANGEAKTGSACLAGGRIIHLREALEQFGLVFWSDTNTGVADRDQQFWFTLGAAICGSLDGDGTFFGEFDCIGDEVDDDLIDTNLICIDCGQVSRDFLDQLNGFIFDQARGGCERAVDHITNADLLHLQLHLTSLNF</sequence>
<evidence type="ECO:0000313" key="1">
    <source>
        <dbReference type="EMBL" id="MPM24901.1"/>
    </source>
</evidence>
<gene>
    <name evidence="1" type="ORF">SDC9_71389</name>
</gene>